<dbReference type="Pfam" id="PF02958">
    <property type="entry name" value="EcKL"/>
    <property type="match status" value="1"/>
</dbReference>
<protein>
    <recommendedName>
        <fullName evidence="3">CHK kinase-like domain-containing protein</fullName>
    </recommendedName>
</protein>
<organism evidence="1 2">
    <name type="scientific">Parthenolecanium corni</name>
    <dbReference type="NCBI Taxonomy" id="536013"/>
    <lineage>
        <taxon>Eukaryota</taxon>
        <taxon>Metazoa</taxon>
        <taxon>Ecdysozoa</taxon>
        <taxon>Arthropoda</taxon>
        <taxon>Hexapoda</taxon>
        <taxon>Insecta</taxon>
        <taxon>Pterygota</taxon>
        <taxon>Neoptera</taxon>
        <taxon>Paraneoptera</taxon>
        <taxon>Hemiptera</taxon>
        <taxon>Sternorrhyncha</taxon>
        <taxon>Coccoidea</taxon>
        <taxon>Coccidae</taxon>
        <taxon>Parthenolecanium</taxon>
    </lineage>
</organism>
<dbReference type="PANTHER" id="PTHR11012">
    <property type="entry name" value="PROTEIN KINASE-LIKE DOMAIN-CONTAINING"/>
    <property type="match status" value="1"/>
</dbReference>
<proteinExistence type="predicted"/>
<accession>A0AAN9TF91</accession>
<name>A0AAN9TF91_9HEMI</name>
<dbReference type="EMBL" id="JBBCAQ010000022">
    <property type="protein sequence ID" value="KAK7590293.1"/>
    <property type="molecule type" value="Genomic_DNA"/>
</dbReference>
<dbReference type="InterPro" id="IPR004119">
    <property type="entry name" value="EcKL"/>
</dbReference>
<dbReference type="PANTHER" id="PTHR11012:SF30">
    <property type="entry name" value="PROTEIN KINASE-LIKE DOMAIN-CONTAINING"/>
    <property type="match status" value="1"/>
</dbReference>
<sequence length="248" mass="28585">MGRTNRAEIPTRARDLSQSKDLKDAITQFFKNFKAANNARVTSYWVKENVANAEDHSYSGVAGLEFEYTTPNSRKPKFGKVVLKIPSLAPVPHEKLSTFQEIFDREVHFYKTILPKLYQLGQCKPFAPQLYAFTEAKALVLENLKTDGFKPTDHINFLDLDACTKCLELLAMYHALGYKYLQSVNKNDPNWLLIKLSPMGKPNMNIINEFIRMVNPYLVPQLYEEIRRLQNKLQTTEEFSNQNSCSLH</sequence>
<gene>
    <name evidence="1" type="ORF">V9T40_001906</name>
</gene>
<evidence type="ECO:0008006" key="3">
    <source>
        <dbReference type="Google" id="ProtNLM"/>
    </source>
</evidence>
<dbReference type="AlphaFoldDB" id="A0AAN9TF91"/>
<reference evidence="1 2" key="1">
    <citation type="submission" date="2024-03" db="EMBL/GenBank/DDBJ databases">
        <title>Adaptation during the transition from Ophiocordyceps entomopathogen to insect associate is accompanied by gene loss and intensified selection.</title>
        <authorList>
            <person name="Ward C.M."/>
            <person name="Onetto C.A."/>
            <person name="Borneman A.R."/>
        </authorList>
    </citation>
    <scope>NUCLEOTIDE SEQUENCE [LARGE SCALE GENOMIC DNA]</scope>
    <source>
        <strain evidence="1">AWRI1</strain>
        <tissue evidence="1">Single Adult Female</tissue>
    </source>
</reference>
<dbReference type="Proteomes" id="UP001367676">
    <property type="component" value="Unassembled WGS sequence"/>
</dbReference>
<evidence type="ECO:0000313" key="2">
    <source>
        <dbReference type="Proteomes" id="UP001367676"/>
    </source>
</evidence>
<keyword evidence="2" id="KW-1185">Reference proteome</keyword>
<comment type="caution">
    <text evidence="1">The sequence shown here is derived from an EMBL/GenBank/DDBJ whole genome shotgun (WGS) entry which is preliminary data.</text>
</comment>
<evidence type="ECO:0000313" key="1">
    <source>
        <dbReference type="EMBL" id="KAK7590293.1"/>
    </source>
</evidence>